<dbReference type="EMBL" id="JABFCR010000004">
    <property type="protein sequence ID" value="NNU33186.1"/>
    <property type="molecule type" value="Genomic_DNA"/>
</dbReference>
<keyword evidence="2" id="KW-1185">Reference proteome</keyword>
<sequence>MPAALNEGYVLTVYQPNKDSVLVRIRASATLQKSTVILVAHSSGESIFASPVELTGAITSFWFEKTISGRNSPVYHF</sequence>
<proteinExistence type="predicted"/>
<name>A0ABX1W0J2_9SPHI</name>
<evidence type="ECO:0000313" key="2">
    <source>
        <dbReference type="Proteomes" id="UP000566071"/>
    </source>
</evidence>
<reference evidence="1 2" key="1">
    <citation type="submission" date="2020-05" db="EMBL/GenBank/DDBJ databases">
        <authorList>
            <person name="Khan S.A."/>
            <person name="Jeon C.O."/>
            <person name="Chun B.H."/>
        </authorList>
    </citation>
    <scope>NUCLEOTIDE SEQUENCE [LARGE SCALE GENOMIC DNA]</scope>
    <source>
        <strain evidence="1 2">S1162</strain>
    </source>
</reference>
<gene>
    <name evidence="1" type="ORF">HK413_01545</name>
</gene>
<accession>A0ABX1W0J2</accession>
<dbReference type="RefSeq" id="WP_175268887.1">
    <property type="nucleotide sequence ID" value="NZ_JABFCR010000004.1"/>
</dbReference>
<organism evidence="1 2">
    <name type="scientific">Mucilaginibacter humi</name>
    <dbReference type="NCBI Taxonomy" id="2732510"/>
    <lineage>
        <taxon>Bacteria</taxon>
        <taxon>Pseudomonadati</taxon>
        <taxon>Bacteroidota</taxon>
        <taxon>Sphingobacteriia</taxon>
        <taxon>Sphingobacteriales</taxon>
        <taxon>Sphingobacteriaceae</taxon>
        <taxon>Mucilaginibacter</taxon>
    </lineage>
</organism>
<evidence type="ECO:0000313" key="1">
    <source>
        <dbReference type="EMBL" id="NNU33186.1"/>
    </source>
</evidence>
<dbReference type="Proteomes" id="UP000566071">
    <property type="component" value="Unassembled WGS sequence"/>
</dbReference>
<comment type="caution">
    <text evidence="1">The sequence shown here is derived from an EMBL/GenBank/DDBJ whole genome shotgun (WGS) entry which is preliminary data.</text>
</comment>
<protein>
    <submittedName>
        <fullName evidence="1">Uncharacterized protein</fullName>
    </submittedName>
</protein>